<dbReference type="Proteomes" id="UP000215127">
    <property type="component" value="Chromosome 10"/>
</dbReference>
<feature type="compositionally biased region" description="Basic and acidic residues" evidence="1">
    <location>
        <begin position="210"/>
        <end position="226"/>
    </location>
</feature>
<feature type="region of interest" description="Disordered" evidence="1">
    <location>
        <begin position="133"/>
        <end position="265"/>
    </location>
</feature>
<feature type="compositionally biased region" description="Polar residues" evidence="1">
    <location>
        <begin position="233"/>
        <end position="242"/>
    </location>
</feature>
<evidence type="ECO:0000313" key="3">
    <source>
        <dbReference type="Proteomes" id="UP000215127"/>
    </source>
</evidence>
<accession>A0A1X7S585</accession>
<dbReference type="EMBL" id="LT853701">
    <property type="protein sequence ID" value="SMQ54844.1"/>
    <property type="molecule type" value="Genomic_DNA"/>
</dbReference>
<proteinExistence type="predicted"/>
<evidence type="ECO:0000256" key="1">
    <source>
        <dbReference type="SAM" id="MobiDB-lite"/>
    </source>
</evidence>
<evidence type="ECO:0000313" key="2">
    <source>
        <dbReference type="EMBL" id="SMQ54844.1"/>
    </source>
</evidence>
<gene>
    <name evidence="2" type="ORF">ZT3D7_G9999</name>
</gene>
<organism evidence="2 3">
    <name type="scientific">Zymoseptoria tritici (strain ST99CH_3D7)</name>
    <dbReference type="NCBI Taxonomy" id="1276538"/>
    <lineage>
        <taxon>Eukaryota</taxon>
        <taxon>Fungi</taxon>
        <taxon>Dikarya</taxon>
        <taxon>Ascomycota</taxon>
        <taxon>Pezizomycotina</taxon>
        <taxon>Dothideomycetes</taxon>
        <taxon>Dothideomycetidae</taxon>
        <taxon>Mycosphaerellales</taxon>
        <taxon>Mycosphaerellaceae</taxon>
        <taxon>Zymoseptoria</taxon>
    </lineage>
</organism>
<keyword evidence="3" id="KW-1185">Reference proteome</keyword>
<dbReference type="AlphaFoldDB" id="A0A1X7S585"/>
<protein>
    <submittedName>
        <fullName evidence="2">Uncharacterized protein</fullName>
    </submittedName>
</protein>
<sequence>MATTDHDEGSLLDRAIDWNGSISDMVDICCDLVIDFNESDTDAAEVAVRKVCAVLLERADLPEVFRAQYLVFLAATEDDGDWAAMRSQLAAAETAVAQAYCPIAYEHAKCLDTVRLAETIQSIIEQVDAELLAPTGSPPFPHDSANSFPKSTEEVEKRGNEQKEKEKHEEGKNKGEEDKKDELLHQASEPALRRTTIPEEQPADQEEEGKEAADASGEKMNKESDAAGKANKLKSSSRTGSIRRNMPRGIIRKQSNNNFNSLRGVAPVQPVPKAARSVDLAVMFDGGGKAAGDSEKGKEKD</sequence>
<name>A0A1X7S585_ZYMT9</name>
<reference evidence="2 3" key="1">
    <citation type="submission" date="2016-06" db="EMBL/GenBank/DDBJ databases">
        <authorList>
            <person name="Kjaerup R.B."/>
            <person name="Dalgaard T.S."/>
            <person name="Juul-Madsen H.R."/>
        </authorList>
    </citation>
    <scope>NUCLEOTIDE SEQUENCE [LARGE SCALE GENOMIC DNA]</scope>
</reference>
<feature type="compositionally biased region" description="Basic and acidic residues" evidence="1">
    <location>
        <begin position="151"/>
        <end position="184"/>
    </location>
</feature>